<dbReference type="Proteomes" id="UP000603665">
    <property type="component" value="Unassembled WGS sequence"/>
</dbReference>
<evidence type="ECO:0000313" key="1">
    <source>
        <dbReference type="EMBL" id="MBF0856096.1"/>
    </source>
</evidence>
<reference evidence="1" key="1">
    <citation type="submission" date="2020-04" db="EMBL/GenBank/DDBJ databases">
        <authorList>
            <person name="Sombolestani A."/>
        </authorList>
    </citation>
    <scope>NUCLEOTIDE SEQUENCE</scope>
    <source>
        <strain evidence="1">LMG1408</strain>
    </source>
</reference>
<gene>
    <name evidence="1" type="ORF">HKD20_06115</name>
</gene>
<accession>A0AB35APL0</accession>
<comment type="caution">
    <text evidence="1">The sequence shown here is derived from an EMBL/GenBank/DDBJ whole genome shotgun (WGS) entry which is preliminary data.</text>
</comment>
<organism evidence="1 2">
    <name type="scientific">Gluconobacter oxydans</name>
    <name type="common">Gluconobacter suboxydans</name>
    <dbReference type="NCBI Taxonomy" id="442"/>
    <lineage>
        <taxon>Bacteria</taxon>
        <taxon>Pseudomonadati</taxon>
        <taxon>Pseudomonadota</taxon>
        <taxon>Alphaproteobacteria</taxon>
        <taxon>Acetobacterales</taxon>
        <taxon>Acetobacteraceae</taxon>
        <taxon>Gluconobacter</taxon>
    </lineage>
</organism>
<dbReference type="EMBL" id="JABCQL010000008">
    <property type="protein sequence ID" value="MBF0856096.1"/>
    <property type="molecule type" value="Genomic_DNA"/>
</dbReference>
<evidence type="ECO:0000313" key="2">
    <source>
        <dbReference type="Proteomes" id="UP000603665"/>
    </source>
</evidence>
<protein>
    <submittedName>
        <fullName evidence="1">Uncharacterized protein</fullName>
    </submittedName>
</protein>
<proteinExistence type="predicted"/>
<reference evidence="1" key="2">
    <citation type="submission" date="2023-10" db="EMBL/GenBank/DDBJ databases">
        <title>Description of novel Gluconobacter species.</title>
        <authorList>
            <person name="Cleenwerck I."/>
            <person name="Cnockaert M."/>
            <person name="Borremans W."/>
            <person name="Wieme A.D."/>
            <person name="De Vuyst L."/>
            <person name="Vandamme P."/>
        </authorList>
    </citation>
    <scope>NUCLEOTIDE SEQUENCE</scope>
    <source>
        <strain evidence="1">LMG1408</strain>
    </source>
</reference>
<dbReference type="RefSeq" id="WP_194253177.1">
    <property type="nucleotide sequence ID" value="NZ_JABCQL010000008.1"/>
</dbReference>
<name>A0AB35APL0_GLUOY</name>
<dbReference type="AlphaFoldDB" id="A0AB35APL0"/>
<sequence length="56" mass="5587">MLAGVFVAKPHAGRGGGGEDLSGGVGFEAMFGDGVEQWRLFGAGCEMADRDGGAGQ</sequence>